<evidence type="ECO:0000313" key="8">
    <source>
        <dbReference type="Proteomes" id="UP000824055"/>
    </source>
</evidence>
<dbReference type="NCBIfam" id="TIGR03905">
    <property type="entry name" value="TIGR03905_4_Cys"/>
    <property type="match status" value="1"/>
</dbReference>
<comment type="catalytic activity">
    <reaction evidence="5">
        <text>a 2'-deoxyribonucleoside 5'-diphosphate + [thioredoxin]-disulfide + H2O = a ribonucleoside 5'-diphosphate + [thioredoxin]-dithiol</text>
        <dbReference type="Rhea" id="RHEA:23252"/>
        <dbReference type="Rhea" id="RHEA-COMP:10698"/>
        <dbReference type="Rhea" id="RHEA-COMP:10700"/>
        <dbReference type="ChEBI" id="CHEBI:15377"/>
        <dbReference type="ChEBI" id="CHEBI:29950"/>
        <dbReference type="ChEBI" id="CHEBI:50058"/>
        <dbReference type="ChEBI" id="CHEBI:57930"/>
        <dbReference type="ChEBI" id="CHEBI:73316"/>
        <dbReference type="EC" id="1.17.4.1"/>
    </reaction>
</comment>
<gene>
    <name evidence="7" type="ORF">H9966_03910</name>
</gene>
<evidence type="ECO:0000313" key="7">
    <source>
        <dbReference type="EMBL" id="HIZ69020.1"/>
    </source>
</evidence>
<name>A0A9D2JVC9_9BACT</name>
<evidence type="ECO:0000259" key="6">
    <source>
        <dbReference type="Pfam" id="PF12637"/>
    </source>
</evidence>
<dbReference type="InterPro" id="IPR024434">
    <property type="entry name" value="TSCPD_dom"/>
</dbReference>
<dbReference type="EC" id="1.17.4.1" evidence="2"/>
<accession>A0A9D2JVC9</accession>
<dbReference type="GO" id="GO:0004748">
    <property type="term" value="F:ribonucleoside-diphosphate reductase activity, thioredoxin disulfide as acceptor"/>
    <property type="evidence" value="ECO:0007669"/>
    <property type="project" value="UniProtKB-EC"/>
</dbReference>
<organism evidence="7 8">
    <name type="scientific">Candidatus Prevotella avicola</name>
    <dbReference type="NCBI Taxonomy" id="2838738"/>
    <lineage>
        <taxon>Bacteria</taxon>
        <taxon>Pseudomonadati</taxon>
        <taxon>Bacteroidota</taxon>
        <taxon>Bacteroidia</taxon>
        <taxon>Bacteroidales</taxon>
        <taxon>Prevotellaceae</taxon>
        <taxon>Prevotella</taxon>
    </lineage>
</organism>
<feature type="domain" description="TSCPD" evidence="6">
    <location>
        <begin position="12"/>
        <end position="88"/>
    </location>
</feature>
<dbReference type="EMBL" id="DXBE01000030">
    <property type="protein sequence ID" value="HIZ69020.1"/>
    <property type="molecule type" value="Genomic_DNA"/>
</dbReference>
<reference evidence="7" key="2">
    <citation type="submission" date="2021-04" db="EMBL/GenBank/DDBJ databases">
        <authorList>
            <person name="Gilroy R."/>
        </authorList>
    </citation>
    <scope>NUCLEOTIDE SEQUENCE</scope>
    <source>
        <strain evidence="7">ChiHecec3B27-8219</strain>
    </source>
</reference>
<comment type="caution">
    <text evidence="7">The sequence shown here is derived from an EMBL/GenBank/DDBJ whole genome shotgun (WGS) entry which is preliminary data.</text>
</comment>
<evidence type="ECO:0000256" key="3">
    <source>
        <dbReference type="ARBA" id="ARBA00022634"/>
    </source>
</evidence>
<evidence type="ECO:0000256" key="1">
    <source>
        <dbReference type="ARBA" id="ARBA00007405"/>
    </source>
</evidence>
<evidence type="ECO:0000256" key="4">
    <source>
        <dbReference type="ARBA" id="ARBA00022741"/>
    </source>
</evidence>
<dbReference type="Proteomes" id="UP000824055">
    <property type="component" value="Unassembled WGS sequence"/>
</dbReference>
<proteinExistence type="inferred from homology"/>
<dbReference type="Pfam" id="PF12637">
    <property type="entry name" value="TSCPD"/>
    <property type="match status" value="1"/>
</dbReference>
<sequence length="90" mass="9663">MENNPAEARTYTYEPKGTCSRLMEITVNDEGVITNARIFGGCMGNTQGVCALAKGMKATEVKQRLKGILCGNKGTSCPDQLAKALEEMGF</sequence>
<reference evidence="7" key="1">
    <citation type="journal article" date="2021" name="PeerJ">
        <title>Extensive microbial diversity within the chicken gut microbiome revealed by metagenomics and culture.</title>
        <authorList>
            <person name="Gilroy R."/>
            <person name="Ravi A."/>
            <person name="Getino M."/>
            <person name="Pursley I."/>
            <person name="Horton D.L."/>
            <person name="Alikhan N.F."/>
            <person name="Baker D."/>
            <person name="Gharbi K."/>
            <person name="Hall N."/>
            <person name="Watson M."/>
            <person name="Adriaenssens E.M."/>
            <person name="Foster-Nyarko E."/>
            <person name="Jarju S."/>
            <person name="Secka A."/>
            <person name="Antonio M."/>
            <person name="Oren A."/>
            <person name="Chaudhuri R.R."/>
            <person name="La Ragione R."/>
            <person name="Hildebrand F."/>
            <person name="Pallen M.J."/>
        </authorList>
    </citation>
    <scope>NUCLEOTIDE SEQUENCE</scope>
    <source>
        <strain evidence="7">ChiHecec3B27-8219</strain>
    </source>
</reference>
<dbReference type="AlphaFoldDB" id="A0A9D2JVC9"/>
<evidence type="ECO:0000256" key="2">
    <source>
        <dbReference type="ARBA" id="ARBA00012274"/>
    </source>
</evidence>
<keyword evidence="4" id="KW-0547">Nucleotide-binding</keyword>
<comment type="similarity">
    <text evidence="1">Belongs to the ribonucleoside diphosphate reductase class-2 family.</text>
</comment>
<dbReference type="GO" id="GO:0000166">
    <property type="term" value="F:nucleotide binding"/>
    <property type="evidence" value="ECO:0007669"/>
    <property type="project" value="UniProtKB-KW"/>
</dbReference>
<protein>
    <recommendedName>
        <fullName evidence="2">ribonucleoside-diphosphate reductase</fullName>
        <ecNumber evidence="2">1.17.4.1</ecNumber>
    </recommendedName>
</protein>
<dbReference type="InterPro" id="IPR023806">
    <property type="entry name" value="CHP03905"/>
</dbReference>
<keyword evidence="3" id="KW-0237">DNA synthesis</keyword>
<evidence type="ECO:0000256" key="5">
    <source>
        <dbReference type="ARBA" id="ARBA00047754"/>
    </source>
</evidence>
<dbReference type="GO" id="GO:0071897">
    <property type="term" value="P:DNA biosynthetic process"/>
    <property type="evidence" value="ECO:0007669"/>
    <property type="project" value="UniProtKB-KW"/>
</dbReference>